<name>A0A4Z1KEH4_9HELO</name>
<protein>
    <submittedName>
        <fullName evidence="1">Uncharacterized protein</fullName>
    </submittedName>
</protein>
<comment type="caution">
    <text evidence="1">The sequence shown here is derived from an EMBL/GenBank/DDBJ whole genome shotgun (WGS) entry which is preliminary data.</text>
</comment>
<evidence type="ECO:0000313" key="1">
    <source>
        <dbReference type="EMBL" id="TGO82592.1"/>
    </source>
</evidence>
<proteinExistence type="predicted"/>
<dbReference type="AlphaFoldDB" id="A0A4Z1KEH4"/>
<accession>A0A4Z1KEH4</accession>
<gene>
    <name evidence="1" type="ORF">BPOR_0797g00030</name>
</gene>
<dbReference type="Proteomes" id="UP000297280">
    <property type="component" value="Unassembled WGS sequence"/>
</dbReference>
<sequence>MELRTFKMIQWAEICHTKGWIIKGFGPCERKKFPDSTMVALVEPIEPGPSTNTFGAGTIRGTFQATI</sequence>
<keyword evidence="2" id="KW-1185">Reference proteome</keyword>
<dbReference type="EMBL" id="PQXO01000794">
    <property type="protein sequence ID" value="TGO82592.1"/>
    <property type="molecule type" value="Genomic_DNA"/>
</dbReference>
<organism evidence="1 2">
    <name type="scientific">Botrytis porri</name>
    <dbReference type="NCBI Taxonomy" id="87229"/>
    <lineage>
        <taxon>Eukaryota</taxon>
        <taxon>Fungi</taxon>
        <taxon>Dikarya</taxon>
        <taxon>Ascomycota</taxon>
        <taxon>Pezizomycotina</taxon>
        <taxon>Leotiomycetes</taxon>
        <taxon>Helotiales</taxon>
        <taxon>Sclerotiniaceae</taxon>
        <taxon>Botrytis</taxon>
    </lineage>
</organism>
<evidence type="ECO:0000313" key="2">
    <source>
        <dbReference type="Proteomes" id="UP000297280"/>
    </source>
</evidence>
<reference evidence="1 2" key="1">
    <citation type="submission" date="2017-12" db="EMBL/GenBank/DDBJ databases">
        <title>Comparative genomics of Botrytis spp.</title>
        <authorList>
            <person name="Valero-Jimenez C.A."/>
            <person name="Tapia P."/>
            <person name="Veloso J."/>
            <person name="Silva-Moreno E."/>
            <person name="Staats M."/>
            <person name="Valdes J.H."/>
            <person name="Van Kan J.A.L."/>
        </authorList>
    </citation>
    <scope>NUCLEOTIDE SEQUENCE [LARGE SCALE GENOMIC DNA]</scope>
    <source>
        <strain evidence="1 2">MUCL3349</strain>
    </source>
</reference>